<dbReference type="InterPro" id="IPR014747">
    <property type="entry name" value="Bac_photo_RC_H_C"/>
</dbReference>
<dbReference type="GO" id="GO:0019684">
    <property type="term" value="P:photosynthesis, light reaction"/>
    <property type="evidence" value="ECO:0007669"/>
    <property type="project" value="InterPro"/>
</dbReference>
<evidence type="ECO:0000313" key="2">
    <source>
        <dbReference type="EMBL" id="PNG25820.1"/>
    </source>
</evidence>
<dbReference type="InterPro" id="IPR011033">
    <property type="entry name" value="PRC_barrel-like_sf"/>
</dbReference>
<dbReference type="EMBL" id="PDZR01000012">
    <property type="protein sequence ID" value="PNG25820.1"/>
    <property type="molecule type" value="Genomic_DNA"/>
</dbReference>
<dbReference type="Gene3D" id="3.90.50.10">
    <property type="entry name" value="Photosynthetic Reaction Center, subunit H, domain 2"/>
    <property type="match status" value="2"/>
</dbReference>
<dbReference type="Pfam" id="PF05239">
    <property type="entry name" value="PRC"/>
    <property type="match status" value="1"/>
</dbReference>
<evidence type="ECO:0000259" key="1">
    <source>
        <dbReference type="Pfam" id="PF05239"/>
    </source>
</evidence>
<feature type="domain" description="PRC-barrel" evidence="1">
    <location>
        <begin position="7"/>
        <end position="54"/>
    </location>
</feature>
<dbReference type="RefSeq" id="WP_102843973.1">
    <property type="nucleotide sequence ID" value="NZ_PDZR01000012.1"/>
</dbReference>
<gene>
    <name evidence="2" type="ORF">CR492_11515</name>
</gene>
<organism evidence="2 3">
    <name type="scientific">Methylocella silvestris</name>
    <dbReference type="NCBI Taxonomy" id="199596"/>
    <lineage>
        <taxon>Bacteria</taxon>
        <taxon>Pseudomonadati</taxon>
        <taxon>Pseudomonadota</taxon>
        <taxon>Alphaproteobacteria</taxon>
        <taxon>Hyphomicrobiales</taxon>
        <taxon>Beijerinckiaceae</taxon>
        <taxon>Methylocella</taxon>
    </lineage>
</organism>
<sequence length="258" mass="28590">MLFVASVLKGFAVAASDGKIGTVDDFLFDDESWKVRWLVVDTGGWLSGRRVLVHPSALGEPDPARRVLPVLLTKAQIEAGPDLAEHQPLSRQMESHLYDYYGWDPSWGVSYFGVGAIAQPLSLPPLEGEADAADAAENAAHPGEQDPHLRSAAEINGYHIEASDGEIGHLESLVLDNANWDIRYLGIATSNWWGGQHVLIAPFAVKEIDWADRRIAIDITRVQVKSSPPCDSIEMVDEAYERMLHGHYGWPGYWYYPN</sequence>
<dbReference type="GO" id="GO:0030077">
    <property type="term" value="C:plasma membrane light-harvesting complex"/>
    <property type="evidence" value="ECO:0007669"/>
    <property type="project" value="InterPro"/>
</dbReference>
<dbReference type="SUPFAM" id="SSF50346">
    <property type="entry name" value="PRC-barrel domain"/>
    <property type="match status" value="2"/>
</dbReference>
<reference evidence="2 3" key="1">
    <citation type="submission" date="2017-10" db="EMBL/GenBank/DDBJ databases">
        <title>Genome announcement of Methylocella silvestris TVC from permafrost.</title>
        <authorList>
            <person name="Wang J."/>
            <person name="Geng K."/>
            <person name="Ul-Haque F."/>
            <person name="Crombie A.T."/>
            <person name="Street L.E."/>
            <person name="Wookey P.A."/>
            <person name="Murrell J.C."/>
            <person name="Pratscher J."/>
        </authorList>
    </citation>
    <scope>NUCLEOTIDE SEQUENCE [LARGE SCALE GENOMIC DNA]</scope>
    <source>
        <strain evidence="2 3">TVC</strain>
    </source>
</reference>
<proteinExistence type="predicted"/>
<dbReference type="OrthoDB" id="7274881at2"/>
<name>A0A2J7TGD3_METSI</name>
<dbReference type="AlphaFoldDB" id="A0A2J7TGD3"/>
<dbReference type="InterPro" id="IPR027275">
    <property type="entry name" value="PRC-brl_dom"/>
</dbReference>
<evidence type="ECO:0000313" key="3">
    <source>
        <dbReference type="Proteomes" id="UP000236286"/>
    </source>
</evidence>
<protein>
    <submittedName>
        <fullName evidence="2">Photosystem reaction center subunit H</fullName>
    </submittedName>
</protein>
<comment type="caution">
    <text evidence="2">The sequence shown here is derived from an EMBL/GenBank/DDBJ whole genome shotgun (WGS) entry which is preliminary data.</text>
</comment>
<accession>A0A2J7TGD3</accession>
<dbReference type="Proteomes" id="UP000236286">
    <property type="component" value="Unassembled WGS sequence"/>
</dbReference>